<organism evidence="2 3">
    <name type="scientific">Trujillonella endophytica</name>
    <dbReference type="NCBI Taxonomy" id="673521"/>
    <lineage>
        <taxon>Bacteria</taxon>
        <taxon>Bacillati</taxon>
        <taxon>Actinomycetota</taxon>
        <taxon>Actinomycetes</taxon>
        <taxon>Geodermatophilales</taxon>
        <taxon>Geodermatophilaceae</taxon>
        <taxon>Trujillonella</taxon>
    </lineage>
</organism>
<dbReference type="EMBL" id="FOEE01000004">
    <property type="protein sequence ID" value="SEO74906.1"/>
    <property type="molecule type" value="Genomic_DNA"/>
</dbReference>
<dbReference type="Gene3D" id="3.40.50.1820">
    <property type="entry name" value="alpha/beta hydrolase"/>
    <property type="match status" value="1"/>
</dbReference>
<name>A0A1H8S8Q7_9ACTN</name>
<gene>
    <name evidence="2" type="ORF">SAMN05660991_01505</name>
</gene>
<evidence type="ECO:0000259" key="1">
    <source>
        <dbReference type="Pfam" id="PF00561"/>
    </source>
</evidence>
<dbReference type="PANTHER" id="PTHR43433">
    <property type="entry name" value="HYDROLASE, ALPHA/BETA FOLD FAMILY PROTEIN"/>
    <property type="match status" value="1"/>
</dbReference>
<dbReference type="Pfam" id="PF00561">
    <property type="entry name" value="Abhydrolase_1"/>
    <property type="match status" value="1"/>
</dbReference>
<dbReference type="Proteomes" id="UP000198960">
    <property type="component" value="Unassembled WGS sequence"/>
</dbReference>
<dbReference type="STRING" id="673521.SAMN05660991_01505"/>
<dbReference type="GO" id="GO:0046503">
    <property type="term" value="P:glycerolipid catabolic process"/>
    <property type="evidence" value="ECO:0007669"/>
    <property type="project" value="TreeGrafter"/>
</dbReference>
<dbReference type="AlphaFoldDB" id="A0A1H8S8Q7"/>
<evidence type="ECO:0000313" key="3">
    <source>
        <dbReference type="Proteomes" id="UP000198960"/>
    </source>
</evidence>
<dbReference type="SUPFAM" id="SSF53474">
    <property type="entry name" value="alpha/beta-Hydrolases"/>
    <property type="match status" value="1"/>
</dbReference>
<proteinExistence type="predicted"/>
<sequence length="290" mass="30680">MQRMVRVDAGTELWVEERGAPDGTPVLLVMGANASGITWPDELVDALGERHRVIRYDHRDTGRSTRAFDVRPYALRDLATDAVRLLDGLGIARAHVVGMSMGGTLVQLLLLDHPDRLLSATVFATSALGAGLADADGTGDADLPGPDPRLLALWQTMGEPRDEAAELDWRVEHWRILNGDGVPFDAAEFRALEERVIAHSGTAVSSTAHALAEQSGLARGAELARVTVPTLVVEAPEDPVNPPPHARHLAAVIGGARLVPVPGMGHALSAAVLPSLVRAIGEHVDAVDAA</sequence>
<dbReference type="InterPro" id="IPR050471">
    <property type="entry name" value="AB_hydrolase"/>
</dbReference>
<accession>A0A1H8S8Q7</accession>
<dbReference type="GO" id="GO:0004806">
    <property type="term" value="F:triacylglycerol lipase activity"/>
    <property type="evidence" value="ECO:0007669"/>
    <property type="project" value="TreeGrafter"/>
</dbReference>
<dbReference type="InterPro" id="IPR029058">
    <property type="entry name" value="AB_hydrolase_fold"/>
</dbReference>
<keyword evidence="3" id="KW-1185">Reference proteome</keyword>
<feature type="domain" description="AB hydrolase-1" evidence="1">
    <location>
        <begin position="25"/>
        <end position="267"/>
    </location>
</feature>
<dbReference type="InterPro" id="IPR000073">
    <property type="entry name" value="AB_hydrolase_1"/>
</dbReference>
<evidence type="ECO:0000313" key="2">
    <source>
        <dbReference type="EMBL" id="SEO74906.1"/>
    </source>
</evidence>
<dbReference type="PANTHER" id="PTHR43433:SF5">
    <property type="entry name" value="AB HYDROLASE-1 DOMAIN-CONTAINING PROTEIN"/>
    <property type="match status" value="1"/>
</dbReference>
<protein>
    <submittedName>
        <fullName evidence="2">Pimeloyl-ACP methyl ester carboxylesterase</fullName>
    </submittedName>
</protein>
<reference evidence="3" key="1">
    <citation type="submission" date="2016-10" db="EMBL/GenBank/DDBJ databases">
        <authorList>
            <person name="Varghese N."/>
            <person name="Submissions S."/>
        </authorList>
    </citation>
    <scope>NUCLEOTIDE SEQUENCE [LARGE SCALE GENOMIC DNA]</scope>
    <source>
        <strain evidence="3">DSM 45413</strain>
    </source>
</reference>